<evidence type="ECO:0000313" key="1">
    <source>
        <dbReference type="EMBL" id="KAA6305273.1"/>
    </source>
</evidence>
<name>A0A5J4P9S6_9ZZZZ</name>
<dbReference type="AlphaFoldDB" id="A0A5J4P9S6"/>
<organism evidence="1">
    <name type="scientific">termite gut metagenome</name>
    <dbReference type="NCBI Taxonomy" id="433724"/>
    <lineage>
        <taxon>unclassified sequences</taxon>
        <taxon>metagenomes</taxon>
        <taxon>organismal metagenomes</taxon>
    </lineage>
</organism>
<feature type="non-terminal residue" evidence="1">
    <location>
        <position position="61"/>
    </location>
</feature>
<protein>
    <submittedName>
        <fullName evidence="1">Uncharacterized protein</fullName>
    </submittedName>
</protein>
<sequence length="61" mass="7229">MQIKFKLWEKGAFKTHTSNYTLRGIDLCIRIEKEKAYLHNPSQSCSMLIQMNLSEEEIRLL</sequence>
<accession>A0A5J4P9S6</accession>
<gene>
    <name evidence="1" type="ORF">EZS27_043076</name>
</gene>
<dbReference type="EMBL" id="SNRY01010832">
    <property type="protein sequence ID" value="KAA6305273.1"/>
    <property type="molecule type" value="Genomic_DNA"/>
</dbReference>
<proteinExistence type="predicted"/>
<comment type="caution">
    <text evidence="1">The sequence shown here is derived from an EMBL/GenBank/DDBJ whole genome shotgun (WGS) entry which is preliminary data.</text>
</comment>
<reference evidence="1" key="1">
    <citation type="submission" date="2019-03" db="EMBL/GenBank/DDBJ databases">
        <title>Single cell metagenomics reveals metabolic interactions within the superorganism composed of flagellate Streblomastix strix and complex community of Bacteroidetes bacteria on its surface.</title>
        <authorList>
            <person name="Treitli S.C."/>
            <person name="Kolisko M."/>
            <person name="Husnik F."/>
            <person name="Keeling P."/>
            <person name="Hampl V."/>
        </authorList>
    </citation>
    <scope>NUCLEOTIDE SEQUENCE</scope>
    <source>
        <strain evidence="1">STM</strain>
    </source>
</reference>